<feature type="compositionally biased region" description="Basic and acidic residues" evidence="1">
    <location>
        <begin position="1"/>
        <end position="15"/>
    </location>
</feature>
<evidence type="ECO:0000313" key="4">
    <source>
        <dbReference type="Proteomes" id="UP000199408"/>
    </source>
</evidence>
<keyword evidence="4" id="KW-1185">Reference proteome</keyword>
<dbReference type="AlphaFoldDB" id="A0A1C5I0S6"/>
<dbReference type="STRING" id="47864.GA0070560_10725"/>
<dbReference type="InterPro" id="IPR041581">
    <property type="entry name" value="Glyoxalase_6"/>
</dbReference>
<dbReference type="EMBL" id="FMDN01000007">
    <property type="protein sequence ID" value="SCG51491.1"/>
    <property type="molecule type" value="Genomic_DNA"/>
</dbReference>
<sequence length="48" mass="5344">MGLGARRVDWRHCPTEPEPGQRPYVVLADPEGNRFCVSGHRRAGAHFG</sequence>
<dbReference type="Proteomes" id="UP000199408">
    <property type="component" value="Unassembled WGS sequence"/>
</dbReference>
<protein>
    <recommendedName>
        <fullName evidence="2">Glyoxalase-like domain-containing protein</fullName>
    </recommendedName>
</protein>
<dbReference type="Pfam" id="PF18029">
    <property type="entry name" value="Glyoxalase_6"/>
    <property type="match status" value="1"/>
</dbReference>
<organism evidence="3 4">
    <name type="scientific">Micromonospora halophytica</name>
    <dbReference type="NCBI Taxonomy" id="47864"/>
    <lineage>
        <taxon>Bacteria</taxon>
        <taxon>Bacillati</taxon>
        <taxon>Actinomycetota</taxon>
        <taxon>Actinomycetes</taxon>
        <taxon>Micromonosporales</taxon>
        <taxon>Micromonosporaceae</taxon>
        <taxon>Micromonospora</taxon>
    </lineage>
</organism>
<feature type="domain" description="Glyoxalase-like" evidence="2">
    <location>
        <begin position="2"/>
        <end position="37"/>
    </location>
</feature>
<evidence type="ECO:0000259" key="2">
    <source>
        <dbReference type="Pfam" id="PF18029"/>
    </source>
</evidence>
<evidence type="ECO:0000256" key="1">
    <source>
        <dbReference type="SAM" id="MobiDB-lite"/>
    </source>
</evidence>
<name>A0A1C5I0S6_9ACTN</name>
<accession>A0A1C5I0S6</accession>
<evidence type="ECO:0000313" key="3">
    <source>
        <dbReference type="EMBL" id="SCG51491.1"/>
    </source>
</evidence>
<reference evidence="4" key="1">
    <citation type="submission" date="2016-06" db="EMBL/GenBank/DDBJ databases">
        <authorList>
            <person name="Varghese N."/>
        </authorList>
    </citation>
    <scope>NUCLEOTIDE SEQUENCE [LARGE SCALE GENOMIC DNA]</scope>
    <source>
        <strain evidence="4">DSM 43171</strain>
    </source>
</reference>
<proteinExistence type="predicted"/>
<dbReference type="Gene3D" id="3.10.180.10">
    <property type="entry name" value="2,3-Dihydroxybiphenyl 1,2-Dioxygenase, domain 1"/>
    <property type="match status" value="1"/>
</dbReference>
<gene>
    <name evidence="3" type="ORF">GA0070560_10725</name>
</gene>
<feature type="region of interest" description="Disordered" evidence="1">
    <location>
        <begin position="1"/>
        <end position="24"/>
    </location>
</feature>
<dbReference type="InterPro" id="IPR029068">
    <property type="entry name" value="Glyas_Bleomycin-R_OHBP_Dase"/>
</dbReference>